<reference evidence="1" key="1">
    <citation type="journal article" date="2023" name="Mol. Phylogenet. Evol.">
        <title>Genome-scale phylogeny and comparative genomics of the fungal order Sordariales.</title>
        <authorList>
            <person name="Hensen N."/>
            <person name="Bonometti L."/>
            <person name="Westerberg I."/>
            <person name="Brannstrom I.O."/>
            <person name="Guillou S."/>
            <person name="Cros-Aarteil S."/>
            <person name="Calhoun S."/>
            <person name="Haridas S."/>
            <person name="Kuo A."/>
            <person name="Mondo S."/>
            <person name="Pangilinan J."/>
            <person name="Riley R."/>
            <person name="LaButti K."/>
            <person name="Andreopoulos B."/>
            <person name="Lipzen A."/>
            <person name="Chen C."/>
            <person name="Yan M."/>
            <person name="Daum C."/>
            <person name="Ng V."/>
            <person name="Clum A."/>
            <person name="Steindorff A."/>
            <person name="Ohm R.A."/>
            <person name="Martin F."/>
            <person name="Silar P."/>
            <person name="Natvig D.O."/>
            <person name="Lalanne C."/>
            <person name="Gautier V."/>
            <person name="Ament-Velasquez S.L."/>
            <person name="Kruys A."/>
            <person name="Hutchinson M.I."/>
            <person name="Powell A.J."/>
            <person name="Barry K."/>
            <person name="Miller A.N."/>
            <person name="Grigoriev I.V."/>
            <person name="Debuchy R."/>
            <person name="Gladieux P."/>
            <person name="Hiltunen Thoren M."/>
            <person name="Johannesson H."/>
        </authorList>
    </citation>
    <scope>NUCLEOTIDE SEQUENCE</scope>
    <source>
        <strain evidence="1">CBS 958.72</strain>
    </source>
</reference>
<gene>
    <name evidence="1" type="ORF">B0T24DRAFT_239616</name>
</gene>
<proteinExistence type="predicted"/>
<name>A0AAE0NCB2_9PEZI</name>
<evidence type="ECO:0000313" key="2">
    <source>
        <dbReference type="Proteomes" id="UP001287356"/>
    </source>
</evidence>
<accession>A0AAE0NCB2</accession>
<comment type="caution">
    <text evidence="1">The sequence shown here is derived from an EMBL/GenBank/DDBJ whole genome shotgun (WGS) entry which is preliminary data.</text>
</comment>
<reference evidence="1" key="2">
    <citation type="submission" date="2023-06" db="EMBL/GenBank/DDBJ databases">
        <authorList>
            <consortium name="Lawrence Berkeley National Laboratory"/>
            <person name="Haridas S."/>
            <person name="Hensen N."/>
            <person name="Bonometti L."/>
            <person name="Westerberg I."/>
            <person name="Brannstrom I.O."/>
            <person name="Guillou S."/>
            <person name="Cros-Aarteil S."/>
            <person name="Calhoun S."/>
            <person name="Kuo A."/>
            <person name="Mondo S."/>
            <person name="Pangilinan J."/>
            <person name="Riley R."/>
            <person name="Labutti K."/>
            <person name="Andreopoulos B."/>
            <person name="Lipzen A."/>
            <person name="Chen C."/>
            <person name="Yanf M."/>
            <person name="Daum C."/>
            <person name="Ng V."/>
            <person name="Clum A."/>
            <person name="Steindorff A."/>
            <person name="Ohm R."/>
            <person name="Martin F."/>
            <person name="Silar P."/>
            <person name="Natvig D."/>
            <person name="Lalanne C."/>
            <person name="Gautier V."/>
            <person name="Ament-Velasquez S.L."/>
            <person name="Kruys A."/>
            <person name="Hutchinson M.I."/>
            <person name="Powell A.J."/>
            <person name="Barry K."/>
            <person name="Miller A.N."/>
            <person name="Grigoriev I.V."/>
            <person name="Debuchy R."/>
            <person name="Gladieux P."/>
            <person name="Thoren M.H."/>
            <person name="Johannesson H."/>
        </authorList>
    </citation>
    <scope>NUCLEOTIDE SEQUENCE</scope>
    <source>
        <strain evidence="1">CBS 958.72</strain>
    </source>
</reference>
<dbReference type="EMBL" id="JAULSN010000003">
    <property type="protein sequence ID" value="KAK3377399.1"/>
    <property type="molecule type" value="Genomic_DNA"/>
</dbReference>
<protein>
    <submittedName>
        <fullName evidence="1">Uncharacterized protein</fullName>
    </submittedName>
</protein>
<dbReference type="AlphaFoldDB" id="A0AAE0NCB2"/>
<sequence>MKLFSTLVNPDGITNSLSTSLAGTERGRLTRSPARSPKSLAGAEHINCMPGDWQYCCCIFRLIYDTFVGARNQPCMPCQGKDEMHGRLHPKDRIYYGKSRAVDVKCQAYDFIIGTKGGGESQGQGDGLKISGEQEEEMVNNNHGEKVYLDYK</sequence>
<dbReference type="Proteomes" id="UP001287356">
    <property type="component" value="Unassembled WGS sequence"/>
</dbReference>
<organism evidence="1 2">
    <name type="scientific">Lasiosphaeria ovina</name>
    <dbReference type="NCBI Taxonomy" id="92902"/>
    <lineage>
        <taxon>Eukaryota</taxon>
        <taxon>Fungi</taxon>
        <taxon>Dikarya</taxon>
        <taxon>Ascomycota</taxon>
        <taxon>Pezizomycotina</taxon>
        <taxon>Sordariomycetes</taxon>
        <taxon>Sordariomycetidae</taxon>
        <taxon>Sordariales</taxon>
        <taxon>Lasiosphaeriaceae</taxon>
        <taxon>Lasiosphaeria</taxon>
    </lineage>
</organism>
<evidence type="ECO:0000313" key="1">
    <source>
        <dbReference type="EMBL" id="KAK3377399.1"/>
    </source>
</evidence>
<keyword evidence="2" id="KW-1185">Reference proteome</keyword>